<proteinExistence type="predicted"/>
<organism evidence="3">
    <name type="scientific">Thiothrix subterranea</name>
    <dbReference type="NCBI Taxonomy" id="2735563"/>
    <lineage>
        <taxon>Bacteria</taxon>
        <taxon>Pseudomonadati</taxon>
        <taxon>Pseudomonadota</taxon>
        <taxon>Gammaproteobacteria</taxon>
        <taxon>Thiotrichales</taxon>
        <taxon>Thiotrichaceae</taxon>
        <taxon>Thiothrix</taxon>
    </lineage>
</organism>
<feature type="signal peptide" evidence="1">
    <location>
        <begin position="1"/>
        <end position="26"/>
    </location>
</feature>
<evidence type="ECO:0008006" key="5">
    <source>
        <dbReference type="Google" id="ProtNLM"/>
    </source>
</evidence>
<dbReference type="AlphaFoldDB" id="A0AA51MM71"/>
<dbReference type="RefSeq" id="WP_308134753.1">
    <property type="nucleotide sequence ID" value="NZ_CP133197.1"/>
</dbReference>
<evidence type="ECO:0000313" key="2">
    <source>
        <dbReference type="EMBL" id="MDQ5768785.1"/>
    </source>
</evidence>
<dbReference type="Proteomes" id="UP001229862">
    <property type="component" value="Chromosome"/>
</dbReference>
<protein>
    <recommendedName>
        <fullName evidence="5">Secreted protein</fullName>
    </recommendedName>
</protein>
<name>A0AA51MM71_9GAMM</name>
<evidence type="ECO:0000313" key="3">
    <source>
        <dbReference type="EMBL" id="WML86533.1"/>
    </source>
</evidence>
<reference evidence="3 4" key="1">
    <citation type="submission" date="2023-08" db="EMBL/GenBank/DDBJ databases">
        <title>New molecular markers tilS and rpoB for phylogenetic and monitoring studies of the genus Thiothrix biodiversity.</title>
        <authorList>
            <person name="Ravin N.V."/>
            <person name="Smolyakov D."/>
            <person name="Markov N.D."/>
            <person name="Beletsky A.V."/>
            <person name="Mardanov A.V."/>
            <person name="Rudenko T.S."/>
            <person name="Grabovich M.Y."/>
        </authorList>
    </citation>
    <scope>NUCLEOTIDE SEQUENCE</scope>
    <source>
        <strain evidence="3">DNT52</strain>
        <strain evidence="2 4">H33</strain>
    </source>
</reference>
<keyword evidence="1" id="KW-0732">Signal</keyword>
<keyword evidence="4" id="KW-1185">Reference proteome</keyword>
<evidence type="ECO:0000313" key="4">
    <source>
        <dbReference type="Proteomes" id="UP001223336"/>
    </source>
</evidence>
<evidence type="ECO:0000256" key="1">
    <source>
        <dbReference type="SAM" id="SignalP"/>
    </source>
</evidence>
<accession>A0AA51MM71</accession>
<sequence length="108" mass="11336">MATKRMTVALNLAVLVTLGSTGAVMANDCNTCASKAATVTVHAPKYGEFHEQIVPTDAQGKALGCLDVSGTSLKVGLDWTDTTGDGYVWGSHTTKYNSATVIEERDAQ</sequence>
<feature type="chain" id="PRO_5041405791" description="Secreted protein" evidence="1">
    <location>
        <begin position="27"/>
        <end position="108"/>
    </location>
</feature>
<dbReference type="EMBL" id="CP133217">
    <property type="protein sequence ID" value="WML86533.1"/>
    <property type="molecule type" value="Genomic_DNA"/>
</dbReference>
<dbReference type="Proteomes" id="UP001223336">
    <property type="component" value="Unassembled WGS sequence"/>
</dbReference>
<gene>
    <name evidence="2" type="ORF">RCC75_09610</name>
    <name evidence="3" type="ORF">RCG00_19895</name>
</gene>
<dbReference type="EMBL" id="JAVFKN010000011">
    <property type="protein sequence ID" value="MDQ5768785.1"/>
    <property type="molecule type" value="Genomic_DNA"/>
</dbReference>